<feature type="region of interest" description="Disordered" evidence="1">
    <location>
        <begin position="242"/>
        <end position="274"/>
    </location>
</feature>
<sequence length="305" mass="32913">MADPFSIAAGYIGLAATGAEFATSLYEYAKSIREAEKMLKPIAAHTTRLYTTKLLESTKNALDGCKTAFDNLEKFVTASFVKNESGKLSLASKAMFSFRQKELDVLQAHLERFKSSLNLILGVLHLAFSTKTAKDNAALLEMKVDIQGLMIAERKMKLKESQLTAESQSQAAPQTDGTPDFANGIDTAAVANLLEADSNVPAPRHVQEDASSQRNVTQNIGNTTPPVLSTASELSLPRIDEDGPAAVVDPPGNNKTGSASRDIQEDATSPHSATRSIGNALLLRCQPPAKRYHWASTRKLSCYTI</sequence>
<reference evidence="2 3" key="1">
    <citation type="submission" date="2023-08" db="EMBL/GenBank/DDBJ databases">
        <title>Black Yeasts Isolated from many extreme environments.</title>
        <authorList>
            <person name="Coleine C."/>
            <person name="Stajich J.E."/>
            <person name="Selbmann L."/>
        </authorList>
    </citation>
    <scope>NUCLEOTIDE SEQUENCE [LARGE SCALE GENOMIC DNA]</scope>
    <source>
        <strain evidence="2 3">CCFEE 5935</strain>
    </source>
</reference>
<protein>
    <recommendedName>
        <fullName evidence="4">Fungal N-terminal domain-containing protein</fullName>
    </recommendedName>
</protein>
<gene>
    <name evidence="2" type="ORF">LTR77_006977</name>
</gene>
<comment type="caution">
    <text evidence="2">The sequence shown here is derived from an EMBL/GenBank/DDBJ whole genome shotgun (WGS) entry which is preliminary data.</text>
</comment>
<evidence type="ECO:0000313" key="3">
    <source>
        <dbReference type="Proteomes" id="UP001337655"/>
    </source>
</evidence>
<accession>A0AAV9P6G9</accession>
<organism evidence="2 3">
    <name type="scientific">Saxophila tyrrhenica</name>
    <dbReference type="NCBI Taxonomy" id="1690608"/>
    <lineage>
        <taxon>Eukaryota</taxon>
        <taxon>Fungi</taxon>
        <taxon>Dikarya</taxon>
        <taxon>Ascomycota</taxon>
        <taxon>Pezizomycotina</taxon>
        <taxon>Dothideomycetes</taxon>
        <taxon>Dothideomycetidae</taxon>
        <taxon>Mycosphaerellales</taxon>
        <taxon>Extremaceae</taxon>
        <taxon>Saxophila</taxon>
    </lineage>
</organism>
<dbReference type="GeneID" id="89928315"/>
<dbReference type="RefSeq" id="XP_064658017.1">
    <property type="nucleotide sequence ID" value="XM_064804216.1"/>
</dbReference>
<name>A0AAV9P6G9_9PEZI</name>
<evidence type="ECO:0000256" key="1">
    <source>
        <dbReference type="SAM" id="MobiDB-lite"/>
    </source>
</evidence>
<feature type="region of interest" description="Disordered" evidence="1">
    <location>
        <begin position="204"/>
        <end position="229"/>
    </location>
</feature>
<evidence type="ECO:0000313" key="2">
    <source>
        <dbReference type="EMBL" id="KAK5168407.1"/>
    </source>
</evidence>
<dbReference type="EMBL" id="JAVRRT010000010">
    <property type="protein sequence ID" value="KAK5168407.1"/>
    <property type="molecule type" value="Genomic_DNA"/>
</dbReference>
<dbReference type="AlphaFoldDB" id="A0AAV9P6G9"/>
<feature type="region of interest" description="Disordered" evidence="1">
    <location>
        <begin position="161"/>
        <end position="183"/>
    </location>
</feature>
<keyword evidence="3" id="KW-1185">Reference proteome</keyword>
<feature type="compositionally biased region" description="Polar residues" evidence="1">
    <location>
        <begin position="253"/>
        <end position="274"/>
    </location>
</feature>
<proteinExistence type="predicted"/>
<evidence type="ECO:0008006" key="4">
    <source>
        <dbReference type="Google" id="ProtNLM"/>
    </source>
</evidence>
<dbReference type="Proteomes" id="UP001337655">
    <property type="component" value="Unassembled WGS sequence"/>
</dbReference>
<feature type="compositionally biased region" description="Polar residues" evidence="1">
    <location>
        <begin position="209"/>
        <end position="229"/>
    </location>
</feature>
<feature type="compositionally biased region" description="Polar residues" evidence="1">
    <location>
        <begin position="161"/>
        <end position="177"/>
    </location>
</feature>